<evidence type="ECO:0000256" key="2">
    <source>
        <dbReference type="SAM" id="SignalP"/>
    </source>
</evidence>
<gene>
    <name evidence="3" type="ORF">HF682_08075</name>
</gene>
<feature type="signal peptide" evidence="2">
    <location>
        <begin position="1"/>
        <end position="22"/>
    </location>
</feature>
<feature type="region of interest" description="Disordered" evidence="1">
    <location>
        <begin position="27"/>
        <end position="55"/>
    </location>
</feature>
<feature type="compositionally biased region" description="Low complexity" evidence="1">
    <location>
        <begin position="34"/>
        <end position="55"/>
    </location>
</feature>
<dbReference type="PROSITE" id="PS51257">
    <property type="entry name" value="PROKAR_LIPOPROTEIN"/>
    <property type="match status" value="1"/>
</dbReference>
<name>A0A847S5J1_9NEIS</name>
<accession>A0A847S5J1</accession>
<evidence type="ECO:0000256" key="1">
    <source>
        <dbReference type="SAM" id="MobiDB-lite"/>
    </source>
</evidence>
<dbReference type="Proteomes" id="UP000587991">
    <property type="component" value="Unassembled WGS sequence"/>
</dbReference>
<evidence type="ECO:0000313" key="3">
    <source>
        <dbReference type="EMBL" id="NLR75114.1"/>
    </source>
</evidence>
<organism evidence="3 4">
    <name type="scientific">Leeia aquatica</name>
    <dbReference type="NCBI Taxonomy" id="2725557"/>
    <lineage>
        <taxon>Bacteria</taxon>
        <taxon>Pseudomonadati</taxon>
        <taxon>Pseudomonadota</taxon>
        <taxon>Betaproteobacteria</taxon>
        <taxon>Neisseriales</taxon>
        <taxon>Leeiaceae</taxon>
        <taxon>Leeia</taxon>
    </lineage>
</organism>
<proteinExistence type="predicted"/>
<evidence type="ECO:0000313" key="4">
    <source>
        <dbReference type="Proteomes" id="UP000587991"/>
    </source>
</evidence>
<keyword evidence="2" id="KW-0732">Signal</keyword>
<dbReference type="EMBL" id="JABAIM010000001">
    <property type="protein sequence ID" value="NLR75114.1"/>
    <property type="molecule type" value="Genomic_DNA"/>
</dbReference>
<reference evidence="3 4" key="1">
    <citation type="submission" date="2020-04" db="EMBL/GenBank/DDBJ databases">
        <title>Draft genome of Leeia sp. IMCC25680.</title>
        <authorList>
            <person name="Song J."/>
            <person name="Cho J.-C."/>
        </authorList>
    </citation>
    <scope>NUCLEOTIDE SEQUENCE [LARGE SCALE GENOMIC DNA]</scope>
    <source>
        <strain evidence="3 4">IMCC25680</strain>
    </source>
</reference>
<sequence>MQKLLLSTLVLALAGCQVTVKSQDGTATTYGLGPTKTSSTPAPEATPAPATAPVSAISPATSNQAIPSGLYSAQLQTQHKDGKGKLQNEVSKYSYLVEDLGGGRALVKFIGEGSAADPGGFGGLMSGEAQAIGFAVYNKGVWQFSGKSEDGPCEARFTSDNNTLKHLSGRCSGAGNWGDLAWPRANTPLKFVRALQASERSMLQTGGGMAPRAASTPASSGSTNPYLGLIGKTFPHWDLPYKSFGFDAFNSKLDNINGAEMPEGKVTVYAVRKGSARYVLIAGTAGNGTDRVLDVRPVAPAAGKHFVAVSEEGDVATSCTLNGKRVSQVFAYAQPGKRGSYSATASGKGENVWLVQPGGTQVIALRQGEKLVCTQTVFSG</sequence>
<comment type="caution">
    <text evidence="3">The sequence shown here is derived from an EMBL/GenBank/DDBJ whole genome shotgun (WGS) entry which is preliminary data.</text>
</comment>
<protein>
    <submittedName>
        <fullName evidence="3">Uncharacterized protein</fullName>
    </submittedName>
</protein>
<keyword evidence="4" id="KW-1185">Reference proteome</keyword>
<feature type="chain" id="PRO_5033050090" evidence="2">
    <location>
        <begin position="23"/>
        <end position="380"/>
    </location>
</feature>
<dbReference type="RefSeq" id="WP_168876666.1">
    <property type="nucleotide sequence ID" value="NZ_JABAIM010000001.1"/>
</dbReference>
<dbReference type="AlphaFoldDB" id="A0A847S5J1"/>